<dbReference type="InterPro" id="IPR003593">
    <property type="entry name" value="AAA+_ATPase"/>
</dbReference>
<keyword evidence="4" id="KW-1003">Cell membrane</keyword>
<dbReference type="PANTHER" id="PTHR43297">
    <property type="entry name" value="OLIGOPEPTIDE TRANSPORT ATP-BINDING PROTEIN APPD"/>
    <property type="match status" value="1"/>
</dbReference>
<evidence type="ECO:0000256" key="4">
    <source>
        <dbReference type="ARBA" id="ARBA00022475"/>
    </source>
</evidence>
<comment type="similarity">
    <text evidence="2">Belongs to the ABC transporter superfamily.</text>
</comment>
<accession>A0A931FPT2</accession>
<dbReference type="Pfam" id="PF08352">
    <property type="entry name" value="oligo_HPY"/>
    <property type="match status" value="1"/>
</dbReference>
<organism evidence="11 12">
    <name type="scientific">Microvirga alba</name>
    <dbReference type="NCBI Taxonomy" id="2791025"/>
    <lineage>
        <taxon>Bacteria</taxon>
        <taxon>Pseudomonadati</taxon>
        <taxon>Pseudomonadota</taxon>
        <taxon>Alphaproteobacteria</taxon>
        <taxon>Hyphomicrobiales</taxon>
        <taxon>Methylobacteriaceae</taxon>
        <taxon>Microvirga</taxon>
    </lineage>
</organism>
<dbReference type="RefSeq" id="WP_196271819.1">
    <property type="nucleotide sequence ID" value="NZ_JADQDO010000004.1"/>
</dbReference>
<dbReference type="GO" id="GO:0005886">
    <property type="term" value="C:plasma membrane"/>
    <property type="evidence" value="ECO:0007669"/>
    <property type="project" value="UniProtKB-SubCell"/>
</dbReference>
<evidence type="ECO:0000256" key="9">
    <source>
        <dbReference type="ARBA" id="ARBA00023136"/>
    </source>
</evidence>
<protein>
    <submittedName>
        <fullName evidence="11">ABC transporter ATP-binding protein</fullName>
    </submittedName>
</protein>
<dbReference type="InterPro" id="IPR013563">
    <property type="entry name" value="Oligopep_ABC_C"/>
</dbReference>
<dbReference type="EMBL" id="JADQDO010000004">
    <property type="protein sequence ID" value="MBF9233827.1"/>
    <property type="molecule type" value="Genomic_DNA"/>
</dbReference>
<evidence type="ECO:0000313" key="12">
    <source>
        <dbReference type="Proteomes" id="UP000599312"/>
    </source>
</evidence>
<keyword evidence="5" id="KW-0997">Cell inner membrane</keyword>
<feature type="domain" description="ABC transporter" evidence="10">
    <location>
        <begin position="7"/>
        <end position="253"/>
    </location>
</feature>
<dbReference type="SUPFAM" id="SSF52540">
    <property type="entry name" value="P-loop containing nucleoside triphosphate hydrolases"/>
    <property type="match status" value="1"/>
</dbReference>
<dbReference type="PANTHER" id="PTHR43297:SF14">
    <property type="entry name" value="ATPASE AAA-TYPE CORE DOMAIN-CONTAINING PROTEIN"/>
    <property type="match status" value="1"/>
</dbReference>
<dbReference type="NCBIfam" id="TIGR01727">
    <property type="entry name" value="oligo_HPY"/>
    <property type="match status" value="1"/>
</dbReference>
<keyword evidence="8" id="KW-1278">Translocase</keyword>
<dbReference type="GO" id="GO:0015833">
    <property type="term" value="P:peptide transport"/>
    <property type="evidence" value="ECO:0007669"/>
    <property type="project" value="InterPro"/>
</dbReference>
<dbReference type="InterPro" id="IPR003439">
    <property type="entry name" value="ABC_transporter-like_ATP-bd"/>
</dbReference>
<reference evidence="11" key="1">
    <citation type="submission" date="2020-11" db="EMBL/GenBank/DDBJ databases">
        <authorList>
            <person name="Kim M.K."/>
        </authorList>
    </citation>
    <scope>NUCLEOTIDE SEQUENCE</scope>
    <source>
        <strain evidence="11">BT350</strain>
    </source>
</reference>
<dbReference type="SMART" id="SM00382">
    <property type="entry name" value="AAA"/>
    <property type="match status" value="1"/>
</dbReference>
<dbReference type="AlphaFoldDB" id="A0A931FPT2"/>
<name>A0A931FPT2_9HYPH</name>
<evidence type="ECO:0000256" key="2">
    <source>
        <dbReference type="ARBA" id="ARBA00005417"/>
    </source>
</evidence>
<dbReference type="FunFam" id="3.40.50.300:FF:000016">
    <property type="entry name" value="Oligopeptide ABC transporter ATP-binding component"/>
    <property type="match status" value="1"/>
</dbReference>
<evidence type="ECO:0000256" key="8">
    <source>
        <dbReference type="ARBA" id="ARBA00022967"/>
    </source>
</evidence>
<sequence>MSHLLEVAGLRIDFTTRRGSLGAVNDISFTLRAGESLGLVGESGCGKSTTAYALMRLLPGNGRITAGKVLIDGKDIVAASEDEVRRIRWQDIAIVFQNAMTALNPVRRIGDQMVAALTEHQPVSRAEALDRARAIFEKVGLSPSRLMNYPHEFSGGMKQRAVIALALMCQPRILLADEPTTALDVVAQRQVLELLAGLKAEFGLSLILISHDISAVAELCDRVAVMYAGQIAEEGPTRETLLNPRHPYTRGLVASIPSIYDEITTLSSIEGVPPDLVNPPLACRFAPRCPHAQPICAQVPPPMVEVAPGRRSRCHFATQFDVLIAGKEIANVPT</sequence>
<dbReference type="Gene3D" id="3.40.50.300">
    <property type="entry name" value="P-loop containing nucleotide triphosphate hydrolases"/>
    <property type="match status" value="1"/>
</dbReference>
<proteinExistence type="inferred from homology"/>
<dbReference type="CDD" id="cd03257">
    <property type="entry name" value="ABC_NikE_OppD_transporters"/>
    <property type="match status" value="1"/>
</dbReference>
<evidence type="ECO:0000256" key="1">
    <source>
        <dbReference type="ARBA" id="ARBA00004417"/>
    </source>
</evidence>
<keyword evidence="12" id="KW-1185">Reference proteome</keyword>
<evidence type="ECO:0000256" key="5">
    <source>
        <dbReference type="ARBA" id="ARBA00022519"/>
    </source>
</evidence>
<keyword evidence="6" id="KW-0547">Nucleotide-binding</keyword>
<dbReference type="GO" id="GO:0005524">
    <property type="term" value="F:ATP binding"/>
    <property type="evidence" value="ECO:0007669"/>
    <property type="project" value="UniProtKB-KW"/>
</dbReference>
<keyword evidence="7 11" id="KW-0067">ATP-binding</keyword>
<gene>
    <name evidence="11" type="ORF">I2H38_10615</name>
</gene>
<dbReference type="GO" id="GO:0016887">
    <property type="term" value="F:ATP hydrolysis activity"/>
    <property type="evidence" value="ECO:0007669"/>
    <property type="project" value="InterPro"/>
</dbReference>
<dbReference type="InterPro" id="IPR017871">
    <property type="entry name" value="ABC_transporter-like_CS"/>
</dbReference>
<evidence type="ECO:0000313" key="11">
    <source>
        <dbReference type="EMBL" id="MBF9233827.1"/>
    </source>
</evidence>
<dbReference type="PROSITE" id="PS00211">
    <property type="entry name" value="ABC_TRANSPORTER_1"/>
    <property type="match status" value="1"/>
</dbReference>
<dbReference type="GO" id="GO:0055085">
    <property type="term" value="P:transmembrane transport"/>
    <property type="evidence" value="ECO:0007669"/>
    <property type="project" value="UniProtKB-ARBA"/>
</dbReference>
<evidence type="ECO:0000256" key="6">
    <source>
        <dbReference type="ARBA" id="ARBA00022741"/>
    </source>
</evidence>
<keyword evidence="9" id="KW-0472">Membrane</keyword>
<evidence type="ECO:0000256" key="7">
    <source>
        <dbReference type="ARBA" id="ARBA00022840"/>
    </source>
</evidence>
<keyword evidence="3" id="KW-0813">Transport</keyword>
<dbReference type="Pfam" id="PF00005">
    <property type="entry name" value="ABC_tran"/>
    <property type="match status" value="1"/>
</dbReference>
<dbReference type="InterPro" id="IPR050388">
    <property type="entry name" value="ABC_Ni/Peptide_Import"/>
</dbReference>
<dbReference type="Proteomes" id="UP000599312">
    <property type="component" value="Unassembled WGS sequence"/>
</dbReference>
<comment type="caution">
    <text evidence="11">The sequence shown here is derived from an EMBL/GenBank/DDBJ whole genome shotgun (WGS) entry which is preliminary data.</text>
</comment>
<dbReference type="PROSITE" id="PS50893">
    <property type="entry name" value="ABC_TRANSPORTER_2"/>
    <property type="match status" value="1"/>
</dbReference>
<evidence type="ECO:0000256" key="3">
    <source>
        <dbReference type="ARBA" id="ARBA00022448"/>
    </source>
</evidence>
<comment type="subcellular location">
    <subcellularLocation>
        <location evidence="1">Cell inner membrane</location>
        <topology evidence="1">Peripheral membrane protein</topology>
    </subcellularLocation>
</comment>
<dbReference type="InterPro" id="IPR027417">
    <property type="entry name" value="P-loop_NTPase"/>
</dbReference>
<evidence type="ECO:0000259" key="10">
    <source>
        <dbReference type="PROSITE" id="PS50893"/>
    </source>
</evidence>